<accession>A0A2P2I4P4</accession>
<dbReference type="Pfam" id="PF13561">
    <property type="entry name" value="adh_short_C2"/>
    <property type="match status" value="1"/>
</dbReference>
<keyword evidence="2" id="KW-0560">Oxidoreductase</keyword>
<proteinExistence type="evidence at transcript level"/>
<dbReference type="AlphaFoldDB" id="A0A2P2I4P4"/>
<dbReference type="EC" id="1.3.1.124" evidence="5"/>
<evidence type="ECO:0000256" key="2">
    <source>
        <dbReference type="ARBA" id="ARBA00023002"/>
    </source>
</evidence>
<dbReference type="GO" id="GO:0005777">
    <property type="term" value="C:peroxisome"/>
    <property type="evidence" value="ECO:0007669"/>
    <property type="project" value="TreeGrafter"/>
</dbReference>
<evidence type="ECO:0000313" key="11">
    <source>
        <dbReference type="EMBL" id="LAB68992.1"/>
    </source>
</evidence>
<evidence type="ECO:0000256" key="10">
    <source>
        <dbReference type="ARBA" id="ARBA00048631"/>
    </source>
</evidence>
<evidence type="ECO:0000256" key="1">
    <source>
        <dbReference type="ARBA" id="ARBA00022857"/>
    </source>
</evidence>
<dbReference type="EMBL" id="IACT01003245">
    <property type="protein sequence ID" value="LAC22494.1"/>
    <property type="molecule type" value="mRNA"/>
</dbReference>
<dbReference type="GO" id="GO:0008670">
    <property type="term" value="F:2,4-dienoyl-CoA reductase (NADPH) activity"/>
    <property type="evidence" value="ECO:0007669"/>
    <property type="project" value="InterPro"/>
</dbReference>
<dbReference type="EMBL" id="IACF01003375">
    <property type="protein sequence ID" value="LAB68992.1"/>
    <property type="molecule type" value="mRNA"/>
</dbReference>
<evidence type="ECO:0000256" key="8">
    <source>
        <dbReference type="ARBA" id="ARBA00048009"/>
    </source>
</evidence>
<reference evidence="11" key="2">
    <citation type="journal article" date="2018" name="Biosci. Biotechnol. Biochem.">
        <title>Polysaccharide hydrolase of the hadal zone amphipods Hirondellea gigas.</title>
        <authorList>
            <person name="Kobayashi H."/>
            <person name="Nagahama T."/>
            <person name="Arai W."/>
            <person name="Sasagawa Y."/>
            <person name="Umeda M."/>
            <person name="Hayashi T."/>
            <person name="Nikaido I."/>
            <person name="Watanabe H."/>
            <person name="Oguri K."/>
            <person name="Kitazato H."/>
            <person name="Fujioka K."/>
            <person name="Kido Y."/>
            <person name="Takami H."/>
        </authorList>
    </citation>
    <scope>NUCLEOTIDE SEQUENCE</scope>
    <source>
        <tissue evidence="11">Whole body</tissue>
    </source>
</reference>
<organism evidence="11">
    <name type="scientific">Hirondellea gigas</name>
    <dbReference type="NCBI Taxonomy" id="1518452"/>
    <lineage>
        <taxon>Eukaryota</taxon>
        <taxon>Metazoa</taxon>
        <taxon>Ecdysozoa</taxon>
        <taxon>Arthropoda</taxon>
        <taxon>Crustacea</taxon>
        <taxon>Multicrustacea</taxon>
        <taxon>Malacostraca</taxon>
        <taxon>Eumalacostraca</taxon>
        <taxon>Peracarida</taxon>
        <taxon>Amphipoda</taxon>
        <taxon>Amphilochidea</taxon>
        <taxon>Lysianassida</taxon>
        <taxon>Lysianassidira</taxon>
        <taxon>Lysianassoidea</taxon>
        <taxon>Lysianassidae</taxon>
        <taxon>Hirondellea</taxon>
    </lineage>
</organism>
<name>A0A2P2I4P4_9CRUS</name>
<dbReference type="FunFam" id="3.40.50.720:FF:000084">
    <property type="entry name" value="Short-chain dehydrogenase reductase"/>
    <property type="match status" value="1"/>
</dbReference>
<evidence type="ECO:0000256" key="6">
    <source>
        <dbReference type="ARBA" id="ARBA00026221"/>
    </source>
</evidence>
<evidence type="ECO:0000256" key="5">
    <source>
        <dbReference type="ARBA" id="ARBA00026117"/>
    </source>
</evidence>
<reference evidence="12" key="1">
    <citation type="submission" date="2017-11" db="EMBL/GenBank/DDBJ databases">
        <title>The sensing device of the deep-sea amphipod.</title>
        <authorList>
            <person name="Kobayashi H."/>
            <person name="Nagahama T."/>
            <person name="Arai W."/>
            <person name="Sasagawa Y."/>
            <person name="Umeda M."/>
            <person name="Hayashi T."/>
            <person name="Nikaido I."/>
            <person name="Watanabe H."/>
            <person name="Oguri K."/>
            <person name="Kitazato H."/>
            <person name="Fujioka K."/>
            <person name="Kido Y."/>
            <person name="Takami H."/>
        </authorList>
    </citation>
    <scope>NUCLEOTIDE SEQUENCE</scope>
    <source>
        <tissue evidence="12">Whole body</tissue>
    </source>
</reference>
<evidence type="ECO:0000256" key="4">
    <source>
        <dbReference type="ARBA" id="ARBA00025939"/>
    </source>
</evidence>
<evidence type="ECO:0000313" key="12">
    <source>
        <dbReference type="EMBL" id="LAC22494.1"/>
    </source>
</evidence>
<sequence length="291" mass="30712">MQMKSPFHSNVLSGRVAVITGGGSGIGFGIAQELARHGARIVITGRRKQFLADAVKILTDEGFQASYLAGDVRKFDNCESVVNFAVSKYGSLDILVCSHAGNFLAPAETLSSNGFRTVIDIDTVGVFNICRAAFAPLKKSQGSIIHISATLQIGASWYQIHASAAKAAIDSITRSLALEWGSYGIRVNGIAPGAVNDTPGLQKLTLGMSAEKVNKMLGPLTPLGRICTKFDIAMVIIFLCSAGGAFLTGETILMDGGAWLAGPAPFPRDVAIKMSRSVESKSRQMGAQSKM</sequence>
<evidence type="ECO:0000256" key="3">
    <source>
        <dbReference type="ARBA" id="ARBA00025787"/>
    </source>
</evidence>
<dbReference type="PRINTS" id="PR00081">
    <property type="entry name" value="GDHRDH"/>
</dbReference>
<dbReference type="InterPro" id="IPR002347">
    <property type="entry name" value="SDR_fam"/>
</dbReference>
<dbReference type="InterPro" id="IPR036291">
    <property type="entry name" value="NAD(P)-bd_dom_sf"/>
</dbReference>
<dbReference type="PANTHER" id="PTHR43296:SF2">
    <property type="entry name" value="PEROXISOMAL 2,4-DIENOYL-COA REDUCTASE [(3E)-ENOYL-COA-PRODUCING]"/>
    <property type="match status" value="1"/>
</dbReference>
<dbReference type="Gene3D" id="3.40.50.720">
    <property type="entry name" value="NAD(P)-binding Rossmann-like Domain"/>
    <property type="match status" value="1"/>
</dbReference>
<comment type="similarity">
    <text evidence="3">Belongs to the short-chain dehydrogenases/reductases (SDR) family. 2,4-dienoyl-CoA reductase subfamily.</text>
</comment>
<dbReference type="SUPFAM" id="SSF51735">
    <property type="entry name" value="NAD(P)-binding Rossmann-fold domains"/>
    <property type="match status" value="1"/>
</dbReference>
<evidence type="ECO:0000256" key="9">
    <source>
        <dbReference type="ARBA" id="ARBA00048340"/>
    </source>
</evidence>
<dbReference type="InterPro" id="IPR045017">
    <property type="entry name" value="DECR2-like"/>
</dbReference>
<evidence type="ECO:0000256" key="7">
    <source>
        <dbReference type="ARBA" id="ARBA00030890"/>
    </source>
</evidence>
<comment type="catalytic activity">
    <reaction evidence="8">
        <text>a (2E,4E)-dienoyl-CoA + NADPH + H(+) = a 4,5-saturated-(3E)-enoyl-CoA + NADP(+)</text>
        <dbReference type="Rhea" id="RHEA:45912"/>
        <dbReference type="ChEBI" id="CHEBI:15378"/>
        <dbReference type="ChEBI" id="CHEBI:57783"/>
        <dbReference type="ChEBI" id="CHEBI:58349"/>
        <dbReference type="ChEBI" id="CHEBI:85101"/>
        <dbReference type="ChEBI" id="CHEBI:85493"/>
        <dbReference type="EC" id="1.3.1.124"/>
    </reaction>
</comment>
<dbReference type="PANTHER" id="PTHR43296">
    <property type="entry name" value="PEROXISOMAL 2,4-DIENOYL-COA REDUCTASE"/>
    <property type="match status" value="1"/>
</dbReference>
<dbReference type="GO" id="GO:0009062">
    <property type="term" value="P:fatty acid catabolic process"/>
    <property type="evidence" value="ECO:0007669"/>
    <property type="project" value="InterPro"/>
</dbReference>
<keyword evidence="1" id="KW-0521">NADP</keyword>
<comment type="subunit">
    <text evidence="4">Monomer, dimer and oligomer.</text>
</comment>
<protein>
    <recommendedName>
        <fullName evidence="6">Peroxisomal 2,4-dienoyl-CoA reductase [(3E)-enoyl-CoA-producing]</fullName>
        <ecNumber evidence="5">1.3.1.124</ecNumber>
    </recommendedName>
    <alternativeName>
        <fullName evidence="7">2,4-dienoyl-CoA reductase 2</fullName>
    </alternativeName>
</protein>
<comment type="catalytic activity">
    <reaction evidence="10">
        <text>(2E,4Z,7Z,10Z,13Z,16Z,19Z)-docosaheptaenoyl-CoA + NADPH + H(+) = (3E,7Z,10Z,13Z,16Z,19Z)-docosahexaenoyl-CoA + NADP(+)</text>
        <dbReference type="Rhea" id="RHEA:44920"/>
        <dbReference type="ChEBI" id="CHEBI:15378"/>
        <dbReference type="ChEBI" id="CHEBI:57783"/>
        <dbReference type="ChEBI" id="CHEBI:58349"/>
        <dbReference type="ChEBI" id="CHEBI:77559"/>
        <dbReference type="ChEBI" id="CHEBI:84791"/>
    </reaction>
</comment>
<comment type="catalytic activity">
    <reaction evidence="9">
        <text>a (2E,4Z)-dienoyl-CoA + NADPH + H(+) = a 4,5-saturated-(3E)-enoyl-CoA + NADP(+)</text>
        <dbReference type="Rhea" id="RHEA:61892"/>
        <dbReference type="ChEBI" id="CHEBI:15378"/>
        <dbReference type="ChEBI" id="CHEBI:57783"/>
        <dbReference type="ChEBI" id="CHEBI:58349"/>
        <dbReference type="ChEBI" id="CHEBI:85099"/>
        <dbReference type="ChEBI" id="CHEBI:85493"/>
        <dbReference type="EC" id="1.3.1.124"/>
    </reaction>
</comment>